<reference evidence="2" key="1">
    <citation type="submission" date="2022-01" db="EMBL/GenBank/DDBJ databases">
        <title>Genome sequence and assembly of Parabukholderia sp. RG36.</title>
        <authorList>
            <person name="Chhetri G."/>
        </authorList>
    </citation>
    <scope>NUCLEOTIDE SEQUENCE</scope>
    <source>
        <strain evidence="2">RG36</strain>
    </source>
</reference>
<dbReference type="AlphaFoldDB" id="A0A9X1UKY0"/>
<dbReference type="InterPro" id="IPR025048">
    <property type="entry name" value="DUF3987"/>
</dbReference>
<evidence type="ECO:0000313" key="2">
    <source>
        <dbReference type="EMBL" id="MCG5076481.1"/>
    </source>
</evidence>
<name>A0A9X1UKY0_9BURK</name>
<proteinExistence type="predicted"/>
<feature type="coiled-coil region" evidence="1">
    <location>
        <begin position="177"/>
        <end position="213"/>
    </location>
</feature>
<gene>
    <name evidence="2" type="ORF">L5014_24440</name>
</gene>
<dbReference type="Pfam" id="PF13148">
    <property type="entry name" value="DUF3987"/>
    <property type="match status" value="1"/>
</dbReference>
<comment type="caution">
    <text evidence="2">The sequence shown here is derived from an EMBL/GenBank/DDBJ whole genome shotgun (WGS) entry which is preliminary data.</text>
</comment>
<evidence type="ECO:0000256" key="1">
    <source>
        <dbReference type="SAM" id="Coils"/>
    </source>
</evidence>
<organism evidence="2 3">
    <name type="scientific">Paraburkholderia tagetis</name>
    <dbReference type="NCBI Taxonomy" id="2913261"/>
    <lineage>
        <taxon>Bacteria</taxon>
        <taxon>Pseudomonadati</taxon>
        <taxon>Pseudomonadota</taxon>
        <taxon>Betaproteobacteria</taxon>
        <taxon>Burkholderiales</taxon>
        <taxon>Burkholderiaceae</taxon>
        <taxon>Paraburkholderia</taxon>
    </lineage>
</organism>
<dbReference type="EMBL" id="JAKLJA010000024">
    <property type="protein sequence ID" value="MCG5076481.1"/>
    <property type="molecule type" value="Genomic_DNA"/>
</dbReference>
<protein>
    <submittedName>
        <fullName evidence="2">DUF3987 domain-containing protein</fullName>
    </submittedName>
</protein>
<dbReference type="Proteomes" id="UP001139308">
    <property type="component" value="Unassembled WGS sequence"/>
</dbReference>
<sequence length="597" mass="65065">MLHFPNSDMSAQPVMLAQAWLSDTTVLNDLGPELSDVVLAQCNKYQLTVAQAIALMFFKLGVASQGTRHIEDEGGNRIPLTLNCLLIGPTATGLILTQALAADLTAIEFETAPAAIEKQAMVTAAVQLRLEQRRQIGAAIKVAARKMVRLHALLAQRRELEAREPKADDYPDHQTELIAWNQRKESLQISVAQAELEDDRETAKALCKALNALLATPPSSFEADYRVWSLKVAAVESQIVLLQGVDDEVAHLSAESQALLEEDARAVQPAKPKLAFLNVAVSAVHKAITTQWPVASALYSGASVIKALIRHGEAITAAGSGRLLSPHAPCRVQLGIFAATTPEVFVCDVAAAGADGAAALGNFLILGDLPQHDRGVQQKPSNPDCLAAFDAQVRAIGAASVRELLAGDFVPPPIRVSPEAAAIVEAECTEWRNQRIARRQLLVMDAFLMMRVRQTFYVIAGLLHLWRGEVWSLSVRTMQDAITVGRFLIDEMGRTVAMAREVPAEEIDAKALVYALCGHVDQQMEKSKDLDLDKDKPFEIKLSTLHSRAKNFGLTRARVNGALNVLVAWGWIKVRQDGLDTVLDLDPRRFSPMNRPV</sequence>
<evidence type="ECO:0000313" key="3">
    <source>
        <dbReference type="Proteomes" id="UP001139308"/>
    </source>
</evidence>
<dbReference type="RefSeq" id="WP_238466389.1">
    <property type="nucleotide sequence ID" value="NZ_JAKLJA010000024.1"/>
</dbReference>
<keyword evidence="3" id="KW-1185">Reference proteome</keyword>
<keyword evidence="1" id="KW-0175">Coiled coil</keyword>
<accession>A0A9X1UKY0</accession>